<sequence length="506" mass="53177">MADIQNPVELPKEDAAAAPAVEATTEAPAVAVEATEETKAVEGAEAKTEDKPAEEIKPVEEGHLSHKAQGASFPKNLIPSKEFFSFGTEALEPKALSAYLRTEKNTENAHHNISWASHTGNGLLFMGDKKAPSNVINLADTTEPETDGANKFHFTHKGAKHTFKAANAAERDSWVAQLKTKMAEAKELAATVAETEAYKNALQTLKPAAKEEAPVEEAAQTEEAPKAEETPATETDAAAATTEDKPAEEPKRRSVSRKRASIFGFGRKESKKEETKAEEAPAAEVEAVVPAAEPAAAALNAEETPAVEGAAAATEDKAAEEAAESPKPLASKRNSFFGNVFAKKEKKVTEAKPTEEAVEETTEVATDAAAPVIPPVEETTPINAEEVNAAADNTEAAEPAEPAAKKDVKEKRKSSLPFAFGRREKASSPAEGEEKRETQSPFSKLRATIKSKTGGKTEEKAAEETVKEEAAAPAVVEEAAAVDAAAETAAETKAEAAAPAVATAAA</sequence>
<feature type="compositionally biased region" description="Basic and acidic residues" evidence="1">
    <location>
        <begin position="455"/>
        <end position="470"/>
    </location>
</feature>
<dbReference type="InterPro" id="IPR039483">
    <property type="entry name" value="Meu6_PH_dom"/>
</dbReference>
<feature type="region of interest" description="Disordered" evidence="1">
    <location>
        <begin position="346"/>
        <end position="473"/>
    </location>
</feature>
<feature type="compositionally biased region" description="Basic and acidic residues" evidence="1">
    <location>
        <begin position="36"/>
        <end position="58"/>
    </location>
</feature>
<dbReference type="Proteomes" id="UP000706124">
    <property type="component" value="Unassembled WGS sequence"/>
</dbReference>
<proteinExistence type="predicted"/>
<dbReference type="OrthoDB" id="5593352at2759"/>
<feature type="compositionally biased region" description="Low complexity" evidence="1">
    <location>
        <begin position="230"/>
        <end position="241"/>
    </location>
</feature>
<dbReference type="AlphaFoldDB" id="A0A9P7MAJ1"/>
<comment type="caution">
    <text evidence="3">The sequence shown here is derived from an EMBL/GenBank/DDBJ whole genome shotgun (WGS) entry which is preliminary data.</text>
</comment>
<evidence type="ECO:0000313" key="3">
    <source>
        <dbReference type="EMBL" id="KAG5935249.1"/>
    </source>
</evidence>
<evidence type="ECO:0000313" key="4">
    <source>
        <dbReference type="Proteomes" id="UP000706124"/>
    </source>
</evidence>
<feature type="compositionally biased region" description="Basic and acidic residues" evidence="1">
    <location>
        <begin position="242"/>
        <end position="252"/>
    </location>
</feature>
<feature type="region of interest" description="Disordered" evidence="1">
    <location>
        <begin position="1"/>
        <end position="58"/>
    </location>
</feature>
<dbReference type="Pfam" id="PF15406">
    <property type="entry name" value="PH_6"/>
    <property type="match status" value="1"/>
</dbReference>
<dbReference type="SUPFAM" id="SSF50729">
    <property type="entry name" value="PH domain-like"/>
    <property type="match status" value="1"/>
</dbReference>
<name>A0A9P7MAJ1_9HYPO</name>
<keyword evidence="4" id="KW-1185">Reference proteome</keyword>
<evidence type="ECO:0000259" key="2">
    <source>
        <dbReference type="Pfam" id="PF15406"/>
    </source>
</evidence>
<dbReference type="Gene3D" id="2.30.29.30">
    <property type="entry name" value="Pleckstrin-homology domain (PH domain)/Phosphotyrosine-binding domain (PTB)"/>
    <property type="match status" value="1"/>
</dbReference>
<dbReference type="PANTHER" id="PTHR42073:SF1">
    <property type="entry name" value="MEIOTIC EXPRESSION UP-REGULATED PROTEIN 6"/>
    <property type="match status" value="1"/>
</dbReference>
<feature type="domain" description="Meiotic expression up-regulated protein 6 PH" evidence="2">
    <location>
        <begin position="79"/>
        <end position="181"/>
    </location>
</feature>
<gene>
    <name evidence="3" type="ORF">E4U60_003270</name>
</gene>
<dbReference type="PANTHER" id="PTHR42073">
    <property type="entry name" value="MEIOTIC EXPRESSION UP-REGULATED PROTEIN 6"/>
    <property type="match status" value="1"/>
</dbReference>
<feature type="region of interest" description="Disordered" evidence="1">
    <location>
        <begin position="301"/>
        <end position="332"/>
    </location>
</feature>
<feature type="compositionally biased region" description="Low complexity" evidence="1">
    <location>
        <begin position="16"/>
        <end position="33"/>
    </location>
</feature>
<protein>
    <recommendedName>
        <fullName evidence="2">Meiotic expression up-regulated protein 6 PH domain-containing protein</fullName>
    </recommendedName>
</protein>
<organism evidence="3 4">
    <name type="scientific">Claviceps pazoutovae</name>
    <dbReference type="NCBI Taxonomy" id="1649127"/>
    <lineage>
        <taxon>Eukaryota</taxon>
        <taxon>Fungi</taxon>
        <taxon>Dikarya</taxon>
        <taxon>Ascomycota</taxon>
        <taxon>Pezizomycotina</taxon>
        <taxon>Sordariomycetes</taxon>
        <taxon>Hypocreomycetidae</taxon>
        <taxon>Hypocreales</taxon>
        <taxon>Clavicipitaceae</taxon>
        <taxon>Claviceps</taxon>
    </lineage>
</organism>
<feature type="compositionally biased region" description="Basic and acidic residues" evidence="1">
    <location>
        <begin position="266"/>
        <end position="279"/>
    </location>
</feature>
<reference evidence="3 4" key="1">
    <citation type="journal article" date="2020" name="bioRxiv">
        <title>Whole genome comparisons of ergot fungi reveals the divergence and evolution of species within the genus Claviceps are the result of varying mechanisms driving genome evolution and host range expansion.</title>
        <authorList>
            <person name="Wyka S.A."/>
            <person name="Mondo S.J."/>
            <person name="Liu M."/>
            <person name="Dettman J."/>
            <person name="Nalam V."/>
            <person name="Broders K.D."/>
        </authorList>
    </citation>
    <scope>NUCLEOTIDE SEQUENCE [LARGE SCALE GENOMIC DNA]</scope>
    <source>
        <strain evidence="3 4">CCC 1485</strain>
    </source>
</reference>
<feature type="compositionally biased region" description="Low complexity" evidence="1">
    <location>
        <begin position="384"/>
        <end position="402"/>
    </location>
</feature>
<feature type="region of interest" description="Disordered" evidence="1">
    <location>
        <begin position="209"/>
        <end position="288"/>
    </location>
</feature>
<dbReference type="EMBL" id="SRPO01000264">
    <property type="protein sequence ID" value="KAG5935249.1"/>
    <property type="molecule type" value="Genomic_DNA"/>
</dbReference>
<dbReference type="InterPro" id="IPR011993">
    <property type="entry name" value="PH-like_dom_sf"/>
</dbReference>
<feature type="compositionally biased region" description="Basic and acidic residues" evidence="1">
    <location>
        <begin position="421"/>
        <end position="438"/>
    </location>
</feature>
<dbReference type="InterPro" id="IPR039712">
    <property type="entry name" value="Meu6"/>
</dbReference>
<feature type="compositionally biased region" description="Low complexity" evidence="1">
    <location>
        <begin position="301"/>
        <end position="313"/>
    </location>
</feature>
<evidence type="ECO:0000256" key="1">
    <source>
        <dbReference type="SAM" id="MobiDB-lite"/>
    </source>
</evidence>
<accession>A0A9P7MAJ1</accession>